<sequence>MAPSPPPIESRAGSSVSGNRLGPLAGGDLRFRREASRSVPRSSNRSLGGSCVGGHWWSRCAGRFSSLLLEIGMG</sequence>
<accession>A0AAV2F6T6</accession>
<keyword evidence="3" id="KW-1185">Reference proteome</keyword>
<dbReference type="Proteomes" id="UP001497516">
    <property type="component" value="Chromosome 6"/>
</dbReference>
<feature type="region of interest" description="Disordered" evidence="1">
    <location>
        <begin position="1"/>
        <end position="28"/>
    </location>
</feature>
<gene>
    <name evidence="2" type="ORF">LTRI10_LOCUS34282</name>
</gene>
<evidence type="ECO:0000313" key="3">
    <source>
        <dbReference type="Proteomes" id="UP001497516"/>
    </source>
</evidence>
<protein>
    <submittedName>
        <fullName evidence="2">Uncharacterized protein</fullName>
    </submittedName>
</protein>
<dbReference type="EMBL" id="OZ034819">
    <property type="protein sequence ID" value="CAL1393727.1"/>
    <property type="molecule type" value="Genomic_DNA"/>
</dbReference>
<reference evidence="2 3" key="1">
    <citation type="submission" date="2024-04" db="EMBL/GenBank/DDBJ databases">
        <authorList>
            <person name="Fracassetti M."/>
        </authorList>
    </citation>
    <scope>NUCLEOTIDE SEQUENCE [LARGE SCALE GENOMIC DNA]</scope>
</reference>
<evidence type="ECO:0000256" key="1">
    <source>
        <dbReference type="SAM" id="MobiDB-lite"/>
    </source>
</evidence>
<evidence type="ECO:0000313" key="2">
    <source>
        <dbReference type="EMBL" id="CAL1393727.1"/>
    </source>
</evidence>
<dbReference type="AlphaFoldDB" id="A0AAV2F6T6"/>
<proteinExistence type="predicted"/>
<organism evidence="2 3">
    <name type="scientific">Linum trigynum</name>
    <dbReference type="NCBI Taxonomy" id="586398"/>
    <lineage>
        <taxon>Eukaryota</taxon>
        <taxon>Viridiplantae</taxon>
        <taxon>Streptophyta</taxon>
        <taxon>Embryophyta</taxon>
        <taxon>Tracheophyta</taxon>
        <taxon>Spermatophyta</taxon>
        <taxon>Magnoliopsida</taxon>
        <taxon>eudicotyledons</taxon>
        <taxon>Gunneridae</taxon>
        <taxon>Pentapetalae</taxon>
        <taxon>rosids</taxon>
        <taxon>fabids</taxon>
        <taxon>Malpighiales</taxon>
        <taxon>Linaceae</taxon>
        <taxon>Linum</taxon>
    </lineage>
</organism>
<name>A0AAV2F6T6_9ROSI</name>